<dbReference type="PRINTS" id="PR01573">
    <property type="entry name" value="SUPERTUBBY"/>
</dbReference>
<reference evidence="4" key="1">
    <citation type="submission" date="2021-02" db="EMBL/GenBank/DDBJ databases">
        <authorList>
            <person name="Dougan E. K."/>
            <person name="Rhodes N."/>
            <person name="Thang M."/>
            <person name="Chan C."/>
        </authorList>
    </citation>
    <scope>NUCLEOTIDE SEQUENCE</scope>
</reference>
<feature type="compositionally biased region" description="Polar residues" evidence="2">
    <location>
        <begin position="1"/>
        <end position="26"/>
    </location>
</feature>
<dbReference type="Proteomes" id="UP000649617">
    <property type="component" value="Unassembled WGS sequence"/>
</dbReference>
<feature type="domain" description="Tubby C-terminal" evidence="3">
    <location>
        <begin position="73"/>
        <end position="297"/>
    </location>
</feature>
<dbReference type="Gene3D" id="3.20.90.10">
    <property type="entry name" value="Tubby Protein, Chain A"/>
    <property type="match status" value="1"/>
</dbReference>
<dbReference type="PANTHER" id="PTHR16517:SF7">
    <property type="entry name" value="PROTEIN KING TUBBY"/>
    <property type="match status" value="1"/>
</dbReference>
<dbReference type="InterPro" id="IPR000007">
    <property type="entry name" value="Tubby_C"/>
</dbReference>
<accession>A0A812W4J2</accession>
<organism evidence="4 5">
    <name type="scientific">Symbiodinium pilosum</name>
    <name type="common">Dinoflagellate</name>
    <dbReference type="NCBI Taxonomy" id="2952"/>
    <lineage>
        <taxon>Eukaryota</taxon>
        <taxon>Sar</taxon>
        <taxon>Alveolata</taxon>
        <taxon>Dinophyceae</taxon>
        <taxon>Suessiales</taxon>
        <taxon>Symbiodiniaceae</taxon>
        <taxon>Symbiodinium</taxon>
    </lineage>
</organism>
<dbReference type="EMBL" id="CAJNIZ010043754">
    <property type="protein sequence ID" value="CAE7668054.1"/>
    <property type="molecule type" value="Genomic_DNA"/>
</dbReference>
<name>A0A812W4J2_SYMPI</name>
<proteinExistence type="inferred from homology"/>
<evidence type="ECO:0000313" key="4">
    <source>
        <dbReference type="EMBL" id="CAE7668054.1"/>
    </source>
</evidence>
<comment type="caution">
    <text evidence="4">The sequence shown here is derived from an EMBL/GenBank/DDBJ whole genome shotgun (WGS) entry which is preliminary data.</text>
</comment>
<dbReference type="InterPro" id="IPR025659">
    <property type="entry name" value="Tubby-like_C"/>
</dbReference>
<protein>
    <submittedName>
        <fullName evidence="4">Tub-1 protein</fullName>
    </submittedName>
</protein>
<dbReference type="AlphaFoldDB" id="A0A812W4J2"/>
<dbReference type="SUPFAM" id="SSF54518">
    <property type="entry name" value="Tubby C-terminal domain-like"/>
    <property type="match status" value="1"/>
</dbReference>
<dbReference type="Pfam" id="PF01167">
    <property type="entry name" value="Tub"/>
    <property type="match status" value="1"/>
</dbReference>
<evidence type="ECO:0000313" key="5">
    <source>
        <dbReference type="Proteomes" id="UP000649617"/>
    </source>
</evidence>
<sequence>MTGQEANPLTSWISSLVGNSPSSASKTPEGKEEDEDKWERERAFDIADSLENGLAREIVTEFMHPLRRASKLWKFHVIRSEDKLQYRLFSDDGDFLMYARANLEARQVSFYLYNPCEKGVHLYNADKPAFSMTWNTDRTEWRIVQERCENCQFSPKHLTCSCYGKQQVAWIRHHRKPVGDGIFNCMEIHVPGLYSDGSRVVWCPLLGRGDLSVPVDESYEAQRLVTKQPTWNDEVESLVLDFKGRHILSSAKNFQLALSQKPDHVLCQYGKIGPQTFSLDFKYPLSVVQAFGISLTTLFWT</sequence>
<evidence type="ECO:0000256" key="2">
    <source>
        <dbReference type="SAM" id="MobiDB-lite"/>
    </source>
</evidence>
<gene>
    <name evidence="4" type="primary">tub-1</name>
    <name evidence="4" type="ORF">SPIL2461_LOCUS18346</name>
</gene>
<feature type="region of interest" description="Disordered" evidence="2">
    <location>
        <begin position="1"/>
        <end position="38"/>
    </location>
</feature>
<dbReference type="PANTHER" id="PTHR16517">
    <property type="entry name" value="TUBBY-RELATED"/>
    <property type="match status" value="1"/>
</dbReference>
<comment type="similarity">
    <text evidence="1">Belongs to the TUB family.</text>
</comment>
<dbReference type="OrthoDB" id="8775810at2759"/>
<evidence type="ECO:0000259" key="3">
    <source>
        <dbReference type="Pfam" id="PF01167"/>
    </source>
</evidence>
<keyword evidence="5" id="KW-1185">Reference proteome</keyword>
<evidence type="ECO:0000256" key="1">
    <source>
        <dbReference type="ARBA" id="ARBA00007129"/>
    </source>
</evidence>